<protein>
    <submittedName>
        <fullName evidence="2">Uncharacterized protein</fullName>
    </submittedName>
</protein>
<evidence type="ECO:0000313" key="3">
    <source>
        <dbReference type="Proteomes" id="UP000078542"/>
    </source>
</evidence>
<dbReference type="EMBL" id="KQ976818">
    <property type="protein sequence ID" value="KYN08027.1"/>
    <property type="molecule type" value="Genomic_DNA"/>
</dbReference>
<organism evidence="2 3">
    <name type="scientific">Cyphomyrmex costatus</name>
    <dbReference type="NCBI Taxonomy" id="456900"/>
    <lineage>
        <taxon>Eukaryota</taxon>
        <taxon>Metazoa</taxon>
        <taxon>Ecdysozoa</taxon>
        <taxon>Arthropoda</taxon>
        <taxon>Hexapoda</taxon>
        <taxon>Insecta</taxon>
        <taxon>Pterygota</taxon>
        <taxon>Neoptera</taxon>
        <taxon>Endopterygota</taxon>
        <taxon>Hymenoptera</taxon>
        <taxon>Apocrita</taxon>
        <taxon>Aculeata</taxon>
        <taxon>Formicoidea</taxon>
        <taxon>Formicidae</taxon>
        <taxon>Myrmicinae</taxon>
        <taxon>Cyphomyrmex</taxon>
    </lineage>
</organism>
<dbReference type="Proteomes" id="UP000078542">
    <property type="component" value="Unassembled WGS sequence"/>
</dbReference>
<keyword evidence="3" id="KW-1185">Reference proteome</keyword>
<gene>
    <name evidence="2" type="ORF">ALC62_00872</name>
</gene>
<dbReference type="AlphaFoldDB" id="A0A195D577"/>
<evidence type="ECO:0000256" key="1">
    <source>
        <dbReference type="SAM" id="MobiDB-lite"/>
    </source>
</evidence>
<feature type="compositionally biased region" description="Basic and acidic residues" evidence="1">
    <location>
        <begin position="19"/>
        <end position="32"/>
    </location>
</feature>
<name>A0A195D577_9HYME</name>
<sequence>MPSGGGRCKQEPLVPRKVHSAETKGRQEERLSPGRGPATTFFLDESIPGARDITHHARDSFELPAKKVTCLPP</sequence>
<evidence type="ECO:0000313" key="2">
    <source>
        <dbReference type="EMBL" id="KYN08027.1"/>
    </source>
</evidence>
<proteinExistence type="predicted"/>
<accession>A0A195D577</accession>
<feature type="region of interest" description="Disordered" evidence="1">
    <location>
        <begin position="1"/>
        <end position="47"/>
    </location>
</feature>
<reference evidence="2 3" key="1">
    <citation type="submission" date="2016-03" db="EMBL/GenBank/DDBJ databases">
        <title>Cyphomyrmex costatus WGS genome.</title>
        <authorList>
            <person name="Nygaard S."/>
            <person name="Hu H."/>
            <person name="Boomsma J."/>
            <person name="Zhang G."/>
        </authorList>
    </citation>
    <scope>NUCLEOTIDE SEQUENCE [LARGE SCALE GENOMIC DNA]</scope>
    <source>
        <strain evidence="2">MS0001</strain>
        <tissue evidence="2">Whole body</tissue>
    </source>
</reference>